<organism evidence="2 3">
    <name type="scientific">Archangium violaceum Cb vi76</name>
    <dbReference type="NCBI Taxonomy" id="1406225"/>
    <lineage>
        <taxon>Bacteria</taxon>
        <taxon>Pseudomonadati</taxon>
        <taxon>Myxococcota</taxon>
        <taxon>Myxococcia</taxon>
        <taxon>Myxococcales</taxon>
        <taxon>Cystobacterineae</taxon>
        <taxon>Archangiaceae</taxon>
        <taxon>Archangium</taxon>
    </lineage>
</organism>
<dbReference type="EMBL" id="JPMI01000220">
    <property type="protein sequence ID" value="KFA90154.1"/>
    <property type="molecule type" value="Genomic_DNA"/>
</dbReference>
<evidence type="ECO:0000313" key="3">
    <source>
        <dbReference type="Proteomes" id="UP000028547"/>
    </source>
</evidence>
<sequence>MSNAPIQNEQLEYSDTRRRAAAAAPRRSLRDMGPITGAIASAAATVGSRALGLGAAGFVLGIVAFFVEKGTGLLNHPSENWGVLVYGLLLVYMAAGAIGLGTAGLWRGIGRVAMNLVRKHKLCQRIVARVFERAEGLVEGVNTPELLRKPLPIQKLRDVLSRAITAYATSDDDESGLGGFSRSIFRRLKLKVCLHIETKLIELIGEESRDRNAVELTFERLEELAEEKLDERVMDALDGARNQQALVWGGLFVAVLALPPITLALLR</sequence>
<keyword evidence="1" id="KW-0472">Membrane</keyword>
<dbReference type="Proteomes" id="UP000028547">
    <property type="component" value="Unassembled WGS sequence"/>
</dbReference>
<dbReference type="RefSeq" id="WP_043403006.1">
    <property type="nucleotide sequence ID" value="NZ_JPMI01000220.1"/>
</dbReference>
<feature type="transmembrane region" description="Helical" evidence="1">
    <location>
        <begin position="245"/>
        <end position="266"/>
    </location>
</feature>
<proteinExistence type="predicted"/>
<name>A0A084SNW9_9BACT</name>
<keyword evidence="1" id="KW-0812">Transmembrane</keyword>
<gene>
    <name evidence="2" type="ORF">Q664_29710</name>
</gene>
<reference evidence="2 3" key="1">
    <citation type="submission" date="2014-07" db="EMBL/GenBank/DDBJ databases">
        <title>Draft Genome Sequence of Gephyronic Acid Producer, Cystobacter violaceus Strain Cb vi76.</title>
        <authorList>
            <person name="Stevens D.C."/>
            <person name="Young J."/>
            <person name="Carmichael R."/>
            <person name="Tan J."/>
            <person name="Taylor R.E."/>
        </authorList>
    </citation>
    <scope>NUCLEOTIDE SEQUENCE [LARGE SCALE GENOMIC DNA]</scope>
    <source>
        <strain evidence="2 3">Cb vi76</strain>
    </source>
</reference>
<evidence type="ECO:0000256" key="1">
    <source>
        <dbReference type="SAM" id="Phobius"/>
    </source>
</evidence>
<dbReference type="AlphaFoldDB" id="A0A084SNW9"/>
<comment type="caution">
    <text evidence="2">The sequence shown here is derived from an EMBL/GenBank/DDBJ whole genome shotgun (WGS) entry which is preliminary data.</text>
</comment>
<evidence type="ECO:0000313" key="2">
    <source>
        <dbReference type="EMBL" id="KFA90154.1"/>
    </source>
</evidence>
<accession>A0A084SNW9</accession>
<feature type="transmembrane region" description="Helical" evidence="1">
    <location>
        <begin position="83"/>
        <end position="106"/>
    </location>
</feature>
<protein>
    <submittedName>
        <fullName evidence="2">Uncharacterized protein</fullName>
    </submittedName>
</protein>
<feature type="transmembrane region" description="Helical" evidence="1">
    <location>
        <begin position="35"/>
        <end position="63"/>
    </location>
</feature>
<keyword evidence="1" id="KW-1133">Transmembrane helix</keyword>